<proteinExistence type="predicted"/>
<dbReference type="Pfam" id="PF00440">
    <property type="entry name" value="TetR_N"/>
    <property type="match status" value="1"/>
</dbReference>
<accession>A0A5B8J0Q8</accession>
<keyword evidence="6" id="KW-0614">Plasmid</keyword>
<feature type="domain" description="HTH tetR-type" evidence="5">
    <location>
        <begin position="53"/>
        <end position="113"/>
    </location>
</feature>
<reference evidence="6 7" key="1">
    <citation type="submission" date="2019-07" db="EMBL/GenBank/DDBJ databases">
        <title>Litoreibacter alkalisoli sp. nov., isolated from saline-alkaline soil.</title>
        <authorList>
            <person name="Wang S."/>
            <person name="Xu L."/>
            <person name="Xing Y.-T."/>
            <person name="Sun J.-Q."/>
        </authorList>
    </citation>
    <scope>NUCLEOTIDE SEQUENCE [LARGE SCALE GENOMIC DNA]</scope>
    <source>
        <strain evidence="6 7">LN3S51</strain>
        <plasmid evidence="6 7">unnamed4</plasmid>
    </source>
</reference>
<dbReference type="OrthoDB" id="9811084at2"/>
<evidence type="ECO:0000256" key="2">
    <source>
        <dbReference type="ARBA" id="ARBA00023125"/>
    </source>
</evidence>
<dbReference type="PROSITE" id="PS50977">
    <property type="entry name" value="HTH_TETR_2"/>
    <property type="match status" value="1"/>
</dbReference>
<feature type="DNA-binding region" description="H-T-H motif" evidence="4">
    <location>
        <begin position="76"/>
        <end position="95"/>
    </location>
</feature>
<dbReference type="AlphaFoldDB" id="A0A5B8J0Q8"/>
<evidence type="ECO:0000256" key="4">
    <source>
        <dbReference type="PROSITE-ProRule" id="PRU00335"/>
    </source>
</evidence>
<evidence type="ECO:0000259" key="5">
    <source>
        <dbReference type="PROSITE" id="PS50977"/>
    </source>
</evidence>
<evidence type="ECO:0000313" key="7">
    <source>
        <dbReference type="Proteomes" id="UP000318483"/>
    </source>
</evidence>
<dbReference type="PANTHER" id="PTHR30055">
    <property type="entry name" value="HTH-TYPE TRANSCRIPTIONAL REGULATOR RUTR"/>
    <property type="match status" value="1"/>
</dbReference>
<dbReference type="GO" id="GO:0003700">
    <property type="term" value="F:DNA-binding transcription factor activity"/>
    <property type="evidence" value="ECO:0007669"/>
    <property type="project" value="TreeGrafter"/>
</dbReference>
<organism evidence="6 7">
    <name type="scientific">Qingshengfaniella alkalisoli</name>
    <dbReference type="NCBI Taxonomy" id="2599296"/>
    <lineage>
        <taxon>Bacteria</taxon>
        <taxon>Pseudomonadati</taxon>
        <taxon>Pseudomonadota</taxon>
        <taxon>Alphaproteobacteria</taxon>
        <taxon>Rhodobacterales</taxon>
        <taxon>Paracoccaceae</taxon>
        <taxon>Qingshengfaniella</taxon>
    </lineage>
</organism>
<dbReference type="InterPro" id="IPR001647">
    <property type="entry name" value="HTH_TetR"/>
</dbReference>
<dbReference type="GO" id="GO:0000976">
    <property type="term" value="F:transcription cis-regulatory region binding"/>
    <property type="evidence" value="ECO:0007669"/>
    <property type="project" value="TreeGrafter"/>
</dbReference>
<gene>
    <name evidence="6" type="ORF">FPZ52_16825</name>
</gene>
<dbReference type="InterPro" id="IPR009057">
    <property type="entry name" value="Homeodomain-like_sf"/>
</dbReference>
<sequence length="235" mass="25741">MTCSARIASFDDNSLVDGCNKCIICILCTSYTKGNREKTAMDANITLRDRRRMQTERDIQDAALALTYQHGFDGVTTEMIADAASISIRTFFNYYPNKEAAIVGPQAGFDDGLLADFGAMNGTLVDDFVSLVTAQFEISQPRKDVIQAIDKVLGANPALQAAFARSLEKMTDQLAAALQPRQPASSPQRFFLATVLMKAVAEGSIAWGHAEKMSVDDLITMIRELLGFLQLELSR</sequence>
<keyword evidence="3" id="KW-0804">Transcription</keyword>
<geneLocation type="plasmid" evidence="6 7">
    <name>unnamed4</name>
</geneLocation>
<dbReference type="Proteomes" id="UP000318483">
    <property type="component" value="Plasmid unnamed4"/>
</dbReference>
<protein>
    <submittedName>
        <fullName evidence="6">TetR/AcrR family transcriptional regulator</fullName>
    </submittedName>
</protein>
<keyword evidence="2 4" id="KW-0238">DNA-binding</keyword>
<dbReference type="PANTHER" id="PTHR30055:SF234">
    <property type="entry name" value="HTH-TYPE TRANSCRIPTIONAL REGULATOR BETI"/>
    <property type="match status" value="1"/>
</dbReference>
<evidence type="ECO:0000256" key="1">
    <source>
        <dbReference type="ARBA" id="ARBA00023015"/>
    </source>
</evidence>
<dbReference type="EMBL" id="CP042265">
    <property type="protein sequence ID" value="QDY71363.1"/>
    <property type="molecule type" value="Genomic_DNA"/>
</dbReference>
<dbReference type="Gene3D" id="1.10.357.10">
    <property type="entry name" value="Tetracycline Repressor, domain 2"/>
    <property type="match status" value="1"/>
</dbReference>
<dbReference type="InterPro" id="IPR050109">
    <property type="entry name" value="HTH-type_TetR-like_transc_reg"/>
</dbReference>
<keyword evidence="1" id="KW-0805">Transcription regulation</keyword>
<dbReference type="SUPFAM" id="SSF46689">
    <property type="entry name" value="Homeodomain-like"/>
    <property type="match status" value="1"/>
</dbReference>
<name>A0A5B8J0Q8_9RHOB</name>
<keyword evidence="7" id="KW-1185">Reference proteome</keyword>
<evidence type="ECO:0000313" key="6">
    <source>
        <dbReference type="EMBL" id="QDY71363.1"/>
    </source>
</evidence>
<dbReference type="KEGG" id="lit:FPZ52_16825"/>
<evidence type="ECO:0000256" key="3">
    <source>
        <dbReference type="ARBA" id="ARBA00023163"/>
    </source>
</evidence>